<evidence type="ECO:0000313" key="4">
    <source>
        <dbReference type="Proteomes" id="UP000664203"/>
    </source>
</evidence>
<proteinExistence type="predicted"/>
<dbReference type="Proteomes" id="UP000664203">
    <property type="component" value="Unassembled WGS sequence"/>
</dbReference>
<evidence type="ECO:0000259" key="2">
    <source>
        <dbReference type="Pfam" id="PF25534"/>
    </source>
</evidence>
<accession>A0A8H3EXS6</accession>
<evidence type="ECO:0000256" key="1">
    <source>
        <dbReference type="SAM" id="MobiDB-lite"/>
    </source>
</evidence>
<feature type="region of interest" description="Disordered" evidence="1">
    <location>
        <begin position="276"/>
        <end position="321"/>
    </location>
</feature>
<comment type="caution">
    <text evidence="3">The sequence shown here is derived from an EMBL/GenBank/DDBJ whole genome shotgun (WGS) entry which is preliminary data.</text>
</comment>
<sequence>MHPFRGLSVEVTTQSGPLILHHDPDDDPSNEPCTRQRYIEAVTGATFKVKVSVHKNFDLSTLEYDDAVHIVIFYDGQKRGWYTDLTRATIVHERSKGKPAEHTFSHVSNFCQETQQWKLGATSFGALDMKDTFDFHTSLSDVQNLGRIQVKVARVHRILRLTPIRATKGIQKPVTEVTEKILKGKAIANTVRVIDELPGSEPPPTQYDHRPIYGEHGQPLIFNIFYRSRHTLQTLGCIPRTPSPEPEIATPISAVTSREQKVRDLRAQLALLEGAGNVKSESSGSSSRATVKREPEDTENAGFRKRSRHSGPIETIDLTGD</sequence>
<name>A0A8H3EXS6_9LECA</name>
<dbReference type="OrthoDB" id="3364132at2759"/>
<reference evidence="3" key="1">
    <citation type="submission" date="2021-03" db="EMBL/GenBank/DDBJ databases">
        <authorList>
            <person name="Tagirdzhanova G."/>
        </authorList>
    </citation>
    <scope>NUCLEOTIDE SEQUENCE</scope>
</reference>
<dbReference type="AlphaFoldDB" id="A0A8H3EXS6"/>
<evidence type="ECO:0000313" key="3">
    <source>
        <dbReference type="EMBL" id="CAF9915506.1"/>
    </source>
</evidence>
<gene>
    <name evidence="3" type="ORF">ALECFALPRED_010231</name>
</gene>
<dbReference type="InterPro" id="IPR057678">
    <property type="entry name" value="DUF7918"/>
</dbReference>
<organism evidence="3 4">
    <name type="scientific">Alectoria fallacina</name>
    <dbReference type="NCBI Taxonomy" id="1903189"/>
    <lineage>
        <taxon>Eukaryota</taxon>
        <taxon>Fungi</taxon>
        <taxon>Dikarya</taxon>
        <taxon>Ascomycota</taxon>
        <taxon>Pezizomycotina</taxon>
        <taxon>Lecanoromycetes</taxon>
        <taxon>OSLEUM clade</taxon>
        <taxon>Lecanoromycetidae</taxon>
        <taxon>Lecanorales</taxon>
        <taxon>Lecanorineae</taxon>
        <taxon>Parmeliaceae</taxon>
        <taxon>Alectoria</taxon>
    </lineage>
</organism>
<dbReference type="Pfam" id="PF25534">
    <property type="entry name" value="DUF7918"/>
    <property type="match status" value="1"/>
</dbReference>
<dbReference type="PANTHER" id="PTHR36223">
    <property type="entry name" value="BETA-LACTAMASE-TYPE TRANSPEPTIDASE FOLD DOMAIN CONTAINING PROTEIN"/>
    <property type="match status" value="1"/>
</dbReference>
<dbReference type="PANTHER" id="PTHR36223:SF1">
    <property type="entry name" value="TRANSCRIPTION ELONGATION FACTOR EAF N-TERMINAL DOMAIN-CONTAINING PROTEIN"/>
    <property type="match status" value="1"/>
</dbReference>
<keyword evidence="4" id="KW-1185">Reference proteome</keyword>
<protein>
    <recommendedName>
        <fullName evidence="2">DUF7918 domain-containing protein</fullName>
    </recommendedName>
</protein>
<feature type="domain" description="DUF7918" evidence="2">
    <location>
        <begin position="6"/>
        <end position="241"/>
    </location>
</feature>
<dbReference type="EMBL" id="CAJPDR010000084">
    <property type="protein sequence ID" value="CAF9915506.1"/>
    <property type="molecule type" value="Genomic_DNA"/>
</dbReference>